<dbReference type="InterPro" id="IPR013264">
    <property type="entry name" value="DNAG_N"/>
</dbReference>
<feature type="domain" description="Toprim" evidence="13">
    <location>
        <begin position="303"/>
        <end position="395"/>
    </location>
</feature>
<dbReference type="Pfam" id="PF08275">
    <property type="entry name" value="DNAG_N"/>
    <property type="match status" value="1"/>
</dbReference>
<proteinExistence type="inferred from homology"/>
<keyword evidence="3 12" id="KW-0808">Transferase</keyword>
<dbReference type="InterPro" id="IPR002694">
    <property type="entry name" value="Znf_CHC2"/>
</dbReference>
<dbReference type="Pfam" id="PF01807">
    <property type="entry name" value="Zn_ribbon_DnaG"/>
    <property type="match status" value="1"/>
</dbReference>
<dbReference type="PANTHER" id="PTHR30313:SF2">
    <property type="entry name" value="DNA PRIMASE"/>
    <property type="match status" value="1"/>
</dbReference>
<dbReference type="GO" id="GO:0008270">
    <property type="term" value="F:zinc ion binding"/>
    <property type="evidence" value="ECO:0007669"/>
    <property type="project" value="UniProtKB-UniRule"/>
</dbReference>
<dbReference type="GO" id="GO:0003677">
    <property type="term" value="F:DNA binding"/>
    <property type="evidence" value="ECO:0007669"/>
    <property type="project" value="UniProtKB-KW"/>
</dbReference>
<dbReference type="Gene3D" id="3.90.980.10">
    <property type="entry name" value="DNA primase, catalytic core, N-terminal domain"/>
    <property type="match status" value="1"/>
</dbReference>
<comment type="similarity">
    <text evidence="12">Belongs to the DnaG primase family.</text>
</comment>
<accession>A0A1T4TK51</accession>
<dbReference type="InterPro" id="IPR037068">
    <property type="entry name" value="DNA_primase_core_N_sf"/>
</dbReference>
<keyword evidence="2 12" id="KW-0639">Primosome</keyword>
<keyword evidence="5 12" id="KW-0235">DNA replication</keyword>
<dbReference type="SMART" id="SM00493">
    <property type="entry name" value="TOPRIM"/>
    <property type="match status" value="1"/>
</dbReference>
<dbReference type="Pfam" id="PF13155">
    <property type="entry name" value="Toprim_2"/>
    <property type="match status" value="1"/>
</dbReference>
<dbReference type="NCBIfam" id="TIGR01391">
    <property type="entry name" value="dnaG"/>
    <property type="match status" value="1"/>
</dbReference>
<evidence type="ECO:0000256" key="5">
    <source>
        <dbReference type="ARBA" id="ARBA00022705"/>
    </source>
</evidence>
<dbReference type="AlphaFoldDB" id="A0A1T4TK51"/>
<keyword evidence="6 12" id="KW-0479">Metal-binding</keyword>
<dbReference type="InterPro" id="IPR050219">
    <property type="entry name" value="DnaG_primase"/>
</dbReference>
<keyword evidence="11 12" id="KW-0804">Transcription</keyword>
<dbReference type="GO" id="GO:0003899">
    <property type="term" value="F:DNA-directed RNA polymerase activity"/>
    <property type="evidence" value="ECO:0007669"/>
    <property type="project" value="UniProtKB-UniRule"/>
</dbReference>
<evidence type="ECO:0000256" key="6">
    <source>
        <dbReference type="ARBA" id="ARBA00022723"/>
    </source>
</evidence>
<feature type="zinc finger region" description="CHC2-type" evidence="12">
    <location>
        <begin position="81"/>
        <end position="105"/>
    </location>
</feature>
<dbReference type="FunFam" id="3.40.1360.10:FF:000002">
    <property type="entry name" value="DNA primase"/>
    <property type="match status" value="1"/>
</dbReference>
<protein>
    <recommendedName>
        <fullName evidence="12">DNA primase</fullName>
        <ecNumber evidence="12">2.7.7.101</ecNumber>
    </recommendedName>
</protein>
<dbReference type="InterPro" id="IPR030846">
    <property type="entry name" value="DnaG_bac"/>
</dbReference>
<dbReference type="Proteomes" id="UP000190367">
    <property type="component" value="Unassembled WGS sequence"/>
</dbReference>
<comment type="function">
    <text evidence="12">RNA polymerase that catalyzes the synthesis of short RNA molecules used as primers for DNA polymerase during DNA replication.</text>
</comment>
<comment type="domain">
    <text evidence="12">Contains an N-terminal zinc-binding domain, a central core domain that contains the primase activity, and a C-terminal DnaB-binding domain.</text>
</comment>
<evidence type="ECO:0000313" key="14">
    <source>
        <dbReference type="EMBL" id="SKA40825.1"/>
    </source>
</evidence>
<dbReference type="InterPro" id="IPR034151">
    <property type="entry name" value="TOPRIM_DnaG_bac"/>
</dbReference>
<keyword evidence="1 12" id="KW-0240">DNA-directed RNA polymerase</keyword>
<name>A0A1T4TK51_9BACT</name>
<dbReference type="HAMAP" id="MF_00974">
    <property type="entry name" value="DNA_primase_DnaG"/>
    <property type="match status" value="1"/>
</dbReference>
<evidence type="ECO:0000256" key="2">
    <source>
        <dbReference type="ARBA" id="ARBA00022515"/>
    </source>
</evidence>
<dbReference type="SMART" id="SM00400">
    <property type="entry name" value="ZnF_CHCC"/>
    <property type="match status" value="1"/>
</dbReference>
<dbReference type="GO" id="GO:1990077">
    <property type="term" value="C:primosome complex"/>
    <property type="evidence" value="ECO:0007669"/>
    <property type="project" value="UniProtKB-KW"/>
</dbReference>
<evidence type="ECO:0000256" key="4">
    <source>
        <dbReference type="ARBA" id="ARBA00022695"/>
    </source>
</evidence>
<evidence type="ECO:0000313" key="15">
    <source>
        <dbReference type="Proteomes" id="UP000190367"/>
    </source>
</evidence>
<keyword evidence="9" id="KW-0460">Magnesium</keyword>
<evidence type="ECO:0000256" key="8">
    <source>
        <dbReference type="ARBA" id="ARBA00022833"/>
    </source>
</evidence>
<sequence length="701" mass="80248">MYGRVWTVRRPEMPSFIEYLPIVFASGFPAPEKLPYVCSCIDQTVISQQSIQQILSRIDIVEIVGSFVKLKKRGANYMGLCPFHNEKSPSFTVSPSKEIYKCFGCGKSGNAISFVMEHEKYSYVEAIKWLAQKYQVEIEETEVSPELRQHQLMSDSLFIINSFAREYFTDTLFNSEEGQNVGVSYFEERGFTEETIRKFQLGYCLNTRDAFAQTALAKGYNLEYLQKTGLVTIRNEQPADNYRGRVIFPIHNQSGKILGFGARILVKSDRAPKYINSPENEIYVKSRVLYGTYFARHAIDKLNECLLVEGYTDVISLHQAGVENVVASSGTSLTQDQLRLIKKYTNNLTIIYDGDSAGIKAALRGLDMAVEESLNVKLVLLPDKEDPDSYVQRIGAAAFRTFIEENKQDFVLFKLQLSMQEAGNDSNKKSQLVNEIAETISKIDKAEDFTRQQDYIRQCSQLLRIDEQGLVALVNKFIRERLVKREQANARNTPAPSEQDDVLSEEAIAAMEAAETGVSIASLLNRDEKQEKELVKILLRFGDKPFSEEENSTVADYVFHLPYDFESLADSEMVKRILREYKQLYDEGSLPDKKWFLYHQDPDMSKYIALILEDKEAELSTNWKERFEIDTVYGDNAYLKDTISTTNYLILRKIKKLITENQDEAERATDMEQVMRCLEMQVHLKALEKELTQGLGTVIFK</sequence>
<gene>
    <name evidence="12" type="primary">dnaG</name>
    <name evidence="14" type="ORF">SAMN04488128_105279</name>
</gene>
<keyword evidence="4 12" id="KW-0548">Nucleotidyltransferase</keyword>
<comment type="subunit">
    <text evidence="12">Monomer. Interacts with DnaB.</text>
</comment>
<comment type="catalytic activity">
    <reaction evidence="12">
        <text>ssDNA + n NTP = ssDNA/pppN(pN)n-1 hybrid + (n-1) diphosphate.</text>
        <dbReference type="EC" id="2.7.7.101"/>
    </reaction>
</comment>
<keyword evidence="15" id="KW-1185">Reference proteome</keyword>
<reference evidence="15" key="1">
    <citation type="submission" date="2017-02" db="EMBL/GenBank/DDBJ databases">
        <authorList>
            <person name="Varghese N."/>
            <person name="Submissions S."/>
        </authorList>
    </citation>
    <scope>NUCLEOTIDE SEQUENCE [LARGE SCALE GENOMIC DNA]</scope>
    <source>
        <strain evidence="15">DSM 22224</strain>
    </source>
</reference>
<dbReference type="Gene3D" id="3.40.1360.10">
    <property type="match status" value="1"/>
</dbReference>
<dbReference type="EC" id="2.7.7.101" evidence="12"/>
<dbReference type="PANTHER" id="PTHR30313">
    <property type="entry name" value="DNA PRIMASE"/>
    <property type="match status" value="1"/>
</dbReference>
<evidence type="ECO:0000256" key="9">
    <source>
        <dbReference type="ARBA" id="ARBA00022842"/>
    </source>
</evidence>
<dbReference type="InterPro" id="IPR006295">
    <property type="entry name" value="DNA_primase_DnaG"/>
</dbReference>
<evidence type="ECO:0000256" key="1">
    <source>
        <dbReference type="ARBA" id="ARBA00022478"/>
    </source>
</evidence>
<dbReference type="CDD" id="cd03364">
    <property type="entry name" value="TOPRIM_DnaG_primases"/>
    <property type="match status" value="1"/>
</dbReference>
<keyword evidence="10 12" id="KW-0238">DNA-binding</keyword>
<evidence type="ECO:0000259" key="13">
    <source>
        <dbReference type="PROSITE" id="PS50880"/>
    </source>
</evidence>
<dbReference type="GO" id="GO:0000428">
    <property type="term" value="C:DNA-directed RNA polymerase complex"/>
    <property type="evidence" value="ECO:0007669"/>
    <property type="project" value="UniProtKB-KW"/>
</dbReference>
<evidence type="ECO:0000256" key="11">
    <source>
        <dbReference type="ARBA" id="ARBA00023163"/>
    </source>
</evidence>
<evidence type="ECO:0000256" key="10">
    <source>
        <dbReference type="ARBA" id="ARBA00023125"/>
    </source>
</evidence>
<dbReference type="InterPro" id="IPR006171">
    <property type="entry name" value="TOPRIM_dom"/>
</dbReference>
<keyword evidence="8 12" id="KW-0862">Zinc</keyword>
<dbReference type="SUPFAM" id="SSF57783">
    <property type="entry name" value="Zinc beta-ribbon"/>
    <property type="match status" value="1"/>
</dbReference>
<dbReference type="SUPFAM" id="SSF56731">
    <property type="entry name" value="DNA primase core"/>
    <property type="match status" value="1"/>
</dbReference>
<dbReference type="Gene3D" id="3.90.580.10">
    <property type="entry name" value="Zinc finger, CHC2-type domain"/>
    <property type="match status" value="1"/>
</dbReference>
<dbReference type="InterPro" id="IPR036977">
    <property type="entry name" value="DNA_primase_Znf_CHC2"/>
</dbReference>
<keyword evidence="7 12" id="KW-0863">Zinc-finger</keyword>
<dbReference type="FunFam" id="3.90.580.10:FF:000001">
    <property type="entry name" value="DNA primase"/>
    <property type="match status" value="1"/>
</dbReference>
<comment type="cofactor">
    <cofactor evidence="12">
        <name>Zn(2+)</name>
        <dbReference type="ChEBI" id="CHEBI:29105"/>
    </cofactor>
    <text evidence="12">Binds 1 zinc ion per monomer.</text>
</comment>
<dbReference type="PROSITE" id="PS50880">
    <property type="entry name" value="TOPRIM"/>
    <property type="match status" value="1"/>
</dbReference>
<dbReference type="GO" id="GO:0006269">
    <property type="term" value="P:DNA replication, synthesis of primer"/>
    <property type="evidence" value="ECO:0007669"/>
    <property type="project" value="UniProtKB-UniRule"/>
</dbReference>
<organism evidence="14 15">
    <name type="scientific">Chitinophaga eiseniae</name>
    <dbReference type="NCBI Taxonomy" id="634771"/>
    <lineage>
        <taxon>Bacteria</taxon>
        <taxon>Pseudomonadati</taxon>
        <taxon>Bacteroidota</taxon>
        <taxon>Chitinophagia</taxon>
        <taxon>Chitinophagales</taxon>
        <taxon>Chitinophagaceae</taxon>
        <taxon>Chitinophaga</taxon>
    </lineage>
</organism>
<dbReference type="STRING" id="634771.SAMN04488128_105279"/>
<dbReference type="GO" id="GO:0005737">
    <property type="term" value="C:cytoplasm"/>
    <property type="evidence" value="ECO:0007669"/>
    <property type="project" value="TreeGrafter"/>
</dbReference>
<evidence type="ECO:0000256" key="7">
    <source>
        <dbReference type="ARBA" id="ARBA00022771"/>
    </source>
</evidence>
<evidence type="ECO:0000256" key="3">
    <source>
        <dbReference type="ARBA" id="ARBA00022679"/>
    </source>
</evidence>
<dbReference type="EMBL" id="FUWZ01000005">
    <property type="protein sequence ID" value="SKA40825.1"/>
    <property type="molecule type" value="Genomic_DNA"/>
</dbReference>
<evidence type="ECO:0000256" key="12">
    <source>
        <dbReference type="HAMAP-Rule" id="MF_00974"/>
    </source>
</evidence>